<dbReference type="AlphaFoldDB" id="A0A9X3J2V9"/>
<dbReference type="RefSeq" id="WP_267776755.1">
    <property type="nucleotide sequence ID" value="NZ_JAPNKE010000002.1"/>
</dbReference>
<evidence type="ECO:0000313" key="2">
    <source>
        <dbReference type="Proteomes" id="UP001150924"/>
    </source>
</evidence>
<reference evidence="1" key="1">
    <citation type="submission" date="2022-11" db="EMBL/GenBank/DDBJ databases">
        <title>Minimal conservation of predation-associated metabolite biosynthetic gene clusters underscores biosynthetic potential of Myxococcota including descriptions for ten novel species: Archangium lansinium sp. nov., Myxococcus landrumus sp. nov., Nannocystis bai.</title>
        <authorList>
            <person name="Ahearne A."/>
            <person name="Stevens C."/>
            <person name="Phillips K."/>
        </authorList>
    </citation>
    <scope>NUCLEOTIDE SEQUENCE</scope>
    <source>
        <strain evidence="1">Na p29</strain>
    </source>
</reference>
<name>A0A9X3J2V9_9BACT</name>
<keyword evidence="2" id="KW-1185">Reference proteome</keyword>
<sequence length="143" mass="16230">MRIALTQISPEAGVSFGLSGSVLELVRDQLNALRKNIPHFAKIFGEEDYKIVFIITATRKLDSLSVKGPNILKRHKSAEFSLWIPYKSLDFSDRVAYILPQISSGIIEIFRRYKADEHGIASVVQQAVEIALKRPEKYDQIKQ</sequence>
<accession>A0A9X3J2V9</accession>
<proteinExistence type="predicted"/>
<dbReference type="Proteomes" id="UP001150924">
    <property type="component" value="Unassembled WGS sequence"/>
</dbReference>
<comment type="caution">
    <text evidence="1">The sequence shown here is derived from an EMBL/GenBank/DDBJ whole genome shotgun (WGS) entry which is preliminary data.</text>
</comment>
<dbReference type="EMBL" id="JAPNKE010000002">
    <property type="protein sequence ID" value="MCY1013076.1"/>
    <property type="molecule type" value="Genomic_DNA"/>
</dbReference>
<evidence type="ECO:0000313" key="1">
    <source>
        <dbReference type="EMBL" id="MCY1013076.1"/>
    </source>
</evidence>
<organism evidence="1 2">
    <name type="scientific">Nannocystis pusilla</name>
    <dbReference type="NCBI Taxonomy" id="889268"/>
    <lineage>
        <taxon>Bacteria</taxon>
        <taxon>Pseudomonadati</taxon>
        <taxon>Myxococcota</taxon>
        <taxon>Polyangia</taxon>
        <taxon>Nannocystales</taxon>
        <taxon>Nannocystaceae</taxon>
        <taxon>Nannocystis</taxon>
    </lineage>
</organism>
<gene>
    <name evidence="1" type="ORF">OV079_47605</name>
</gene>
<protein>
    <submittedName>
        <fullName evidence="1">Uncharacterized protein</fullName>
    </submittedName>
</protein>